<reference evidence="2" key="1">
    <citation type="submission" date="2016-06" db="EMBL/GenBank/DDBJ databases">
        <authorList>
            <person name="Varghese N."/>
            <person name="Submissions Spin"/>
        </authorList>
    </citation>
    <scope>NUCLEOTIDE SEQUENCE [LARGE SCALE GENOMIC DNA]</scope>
    <source>
        <strain evidence="2">DSM 43168</strain>
    </source>
</reference>
<evidence type="ECO:0000313" key="1">
    <source>
        <dbReference type="EMBL" id="SCF39695.1"/>
    </source>
</evidence>
<dbReference type="EMBL" id="FMCT01000011">
    <property type="protein sequence ID" value="SCF39695.1"/>
    <property type="molecule type" value="Genomic_DNA"/>
</dbReference>
<dbReference type="Proteomes" id="UP000183585">
    <property type="component" value="Unassembled WGS sequence"/>
</dbReference>
<dbReference type="AlphaFoldDB" id="A0A1C5A3A6"/>
<keyword evidence="2" id="KW-1185">Reference proteome</keyword>
<name>A0A1C5A3A6_9ACTN</name>
<protein>
    <submittedName>
        <fullName evidence="1">Uncharacterized protein</fullName>
    </submittedName>
</protein>
<proteinExistence type="predicted"/>
<sequence length="60" mass="6818">MVVTTADARRQAARELTGAERDLERISSRLDADPVALADAQRRLDDAEQAARTVLPWWRR</sequence>
<evidence type="ECO:0000313" key="2">
    <source>
        <dbReference type="Proteomes" id="UP000183585"/>
    </source>
</evidence>
<gene>
    <name evidence="1" type="ORF">GA0070563_11153</name>
</gene>
<accession>A0A1C5A3A6</accession>
<organism evidence="1 2">
    <name type="scientific">Micromonospora carbonacea</name>
    <dbReference type="NCBI Taxonomy" id="47853"/>
    <lineage>
        <taxon>Bacteria</taxon>
        <taxon>Bacillati</taxon>
        <taxon>Actinomycetota</taxon>
        <taxon>Actinomycetes</taxon>
        <taxon>Micromonosporales</taxon>
        <taxon>Micromonosporaceae</taxon>
        <taxon>Micromonospora</taxon>
    </lineage>
</organism>